<evidence type="ECO:0000313" key="1">
    <source>
        <dbReference type="EMBL" id="AZJ34049.1"/>
    </source>
</evidence>
<dbReference type="KEGG" id="tsig:D6T69_00310"/>
<dbReference type="EMBL" id="CP032548">
    <property type="protein sequence ID" value="AZJ34049.1"/>
    <property type="molecule type" value="Genomic_DNA"/>
</dbReference>
<name>A0A3Q8RRY0_9FLAO</name>
<keyword evidence="2" id="KW-1185">Reference proteome</keyword>
<accession>A0A3Q8RRY0</accession>
<evidence type="ECO:0000313" key="2">
    <source>
        <dbReference type="Proteomes" id="UP000274593"/>
    </source>
</evidence>
<dbReference type="AlphaFoldDB" id="A0A3Q8RRY0"/>
<sequence length="148" mass="17153">MIKSGILGVLFFMSIIGFNNAPNFVIEYHELATKEAELSYIKKYKNSKEVSIQAYVVSLQMKQAKYKTMPWSKLKVFNTNKNKLEELILKNPSNVHLRYIRLVIQENTPGILGYTSSIKKDKQFLKEVLQKKDSVSYLHTYIINNTSL</sequence>
<protein>
    <submittedName>
        <fullName evidence="1">Uncharacterized protein</fullName>
    </submittedName>
</protein>
<dbReference type="RefSeq" id="WP_125065913.1">
    <property type="nucleotide sequence ID" value="NZ_CP032548.1"/>
</dbReference>
<reference evidence="1 2" key="1">
    <citation type="submission" date="2018-09" db="EMBL/GenBank/DDBJ databases">
        <title>Insights into the microbiota of Asian seabass (Lates calcarifer) with tenacibaculosis symptoms and description of sp. nov. Tenacibaculum singaporense.</title>
        <authorList>
            <person name="Miyake S."/>
            <person name="Soh M."/>
            <person name="Azman M.N."/>
            <person name="Ngoh S.Y."/>
            <person name="Orban L."/>
        </authorList>
    </citation>
    <scope>NUCLEOTIDE SEQUENCE [LARGE SCALE GENOMIC DNA]</scope>
    <source>
        <strain evidence="1 2">DSM 106434</strain>
    </source>
</reference>
<gene>
    <name evidence="1" type="ORF">D6T69_00310</name>
</gene>
<proteinExistence type="predicted"/>
<organism evidence="1 2">
    <name type="scientific">Tenacibaculum singaporense</name>
    <dbReference type="NCBI Taxonomy" id="2358479"/>
    <lineage>
        <taxon>Bacteria</taxon>
        <taxon>Pseudomonadati</taxon>
        <taxon>Bacteroidota</taxon>
        <taxon>Flavobacteriia</taxon>
        <taxon>Flavobacteriales</taxon>
        <taxon>Flavobacteriaceae</taxon>
        <taxon>Tenacibaculum</taxon>
    </lineage>
</organism>
<dbReference type="Proteomes" id="UP000274593">
    <property type="component" value="Chromosome"/>
</dbReference>